<evidence type="ECO:0000313" key="6">
    <source>
        <dbReference type="Proteomes" id="UP000327013"/>
    </source>
</evidence>
<feature type="compositionally biased region" description="Polar residues" evidence="3">
    <location>
        <begin position="48"/>
        <end position="60"/>
    </location>
</feature>
<comment type="similarity">
    <text evidence="1">Belongs to the brassicaceae elicitor peptide family.</text>
</comment>
<dbReference type="EMBL" id="CM017321">
    <property type="protein sequence ID" value="KAE7998179.1"/>
    <property type="molecule type" value="Genomic_DNA"/>
</dbReference>
<dbReference type="PANTHER" id="PTHR35771">
    <property type="entry name" value="TRANSMEMBRANE PROTEIN-RELATED"/>
    <property type="match status" value="1"/>
</dbReference>
<protein>
    <submittedName>
        <fullName evidence="5">Uncharacterized protein</fullName>
    </submittedName>
</protein>
<sequence>MVDFGDEFTIESYRIPWLIWIQLLVFVLLVFLLYCFSFLASNHSDRTTASPSASHLVSQETQKEKPIPKNNSTTVVSNCFEISQVGEGVIKGEISTSTGRREGVIKGEIATSTSRRLVRGEENNTERELGSSATHTYHHPWEQRNREEWYNLYSPCYICEQLIAACLKCLGYDDSTAQNAHHHPPPSHAERGDEFVVSTATRSSMASRRPPRPPLSSGGGGQINESSS</sequence>
<organism evidence="5 6">
    <name type="scientific">Carpinus fangiana</name>
    <dbReference type="NCBI Taxonomy" id="176857"/>
    <lineage>
        <taxon>Eukaryota</taxon>
        <taxon>Viridiplantae</taxon>
        <taxon>Streptophyta</taxon>
        <taxon>Embryophyta</taxon>
        <taxon>Tracheophyta</taxon>
        <taxon>Spermatophyta</taxon>
        <taxon>Magnoliopsida</taxon>
        <taxon>eudicotyledons</taxon>
        <taxon>Gunneridae</taxon>
        <taxon>Pentapetalae</taxon>
        <taxon>rosids</taxon>
        <taxon>fabids</taxon>
        <taxon>Fagales</taxon>
        <taxon>Betulaceae</taxon>
        <taxon>Carpinus</taxon>
    </lineage>
</organism>
<evidence type="ECO:0000256" key="4">
    <source>
        <dbReference type="SAM" id="Phobius"/>
    </source>
</evidence>
<keyword evidence="4" id="KW-0812">Transmembrane</keyword>
<dbReference type="InterPro" id="IPR035176">
    <property type="entry name" value="PEP"/>
</dbReference>
<dbReference type="Proteomes" id="UP000327013">
    <property type="component" value="Chromosome 1"/>
</dbReference>
<keyword evidence="4" id="KW-0472">Membrane</keyword>
<dbReference type="AlphaFoldDB" id="A0A5N6QHQ1"/>
<dbReference type="OrthoDB" id="1653570at2759"/>
<keyword evidence="6" id="KW-1185">Reference proteome</keyword>
<name>A0A5N6QHQ1_9ROSI</name>
<dbReference type="GO" id="GO:0045087">
    <property type="term" value="P:innate immune response"/>
    <property type="evidence" value="ECO:0007669"/>
    <property type="project" value="InterPro"/>
</dbReference>
<evidence type="ECO:0000256" key="1">
    <source>
        <dbReference type="ARBA" id="ARBA00011021"/>
    </source>
</evidence>
<keyword evidence="4" id="KW-1133">Transmembrane helix</keyword>
<evidence type="ECO:0000313" key="5">
    <source>
        <dbReference type="EMBL" id="KAE7998179.1"/>
    </source>
</evidence>
<feature type="region of interest" description="Disordered" evidence="3">
    <location>
        <begin position="48"/>
        <end position="72"/>
    </location>
</feature>
<proteinExistence type="inferred from homology"/>
<dbReference type="Pfam" id="PF17232">
    <property type="entry name" value="Pep1_7"/>
    <property type="match status" value="1"/>
</dbReference>
<reference evidence="5 6" key="1">
    <citation type="submission" date="2019-06" db="EMBL/GenBank/DDBJ databases">
        <title>A chromosomal-level reference genome of Carpinus fangiana (Coryloideae, Betulaceae).</title>
        <authorList>
            <person name="Yang X."/>
            <person name="Wang Z."/>
            <person name="Zhang L."/>
            <person name="Hao G."/>
            <person name="Liu J."/>
            <person name="Yang Y."/>
        </authorList>
    </citation>
    <scope>NUCLEOTIDE SEQUENCE [LARGE SCALE GENOMIC DNA]</scope>
    <source>
        <strain evidence="5">Cfa_2016G</strain>
        <tissue evidence="5">Leaf</tissue>
    </source>
</reference>
<evidence type="ECO:0000256" key="3">
    <source>
        <dbReference type="SAM" id="MobiDB-lite"/>
    </source>
</evidence>
<feature type="region of interest" description="Disordered" evidence="3">
    <location>
        <begin position="177"/>
        <end position="228"/>
    </location>
</feature>
<keyword evidence="2" id="KW-0611">Plant defense</keyword>
<dbReference type="PANTHER" id="PTHR35771:SF3">
    <property type="entry name" value="TRANSMEMBRANE PROTEIN"/>
    <property type="match status" value="1"/>
</dbReference>
<evidence type="ECO:0000256" key="2">
    <source>
        <dbReference type="ARBA" id="ARBA00022821"/>
    </source>
</evidence>
<feature type="transmembrane region" description="Helical" evidence="4">
    <location>
        <begin position="17"/>
        <end position="40"/>
    </location>
</feature>
<gene>
    <name evidence="5" type="ORF">FH972_002748</name>
</gene>
<accession>A0A5N6QHQ1</accession>